<dbReference type="EMBL" id="WJPN01000016">
    <property type="protein sequence ID" value="MRH01893.1"/>
    <property type="molecule type" value="Genomic_DNA"/>
</dbReference>
<dbReference type="InterPro" id="IPR001387">
    <property type="entry name" value="Cro/C1-type_HTH"/>
</dbReference>
<dbReference type="InterPro" id="IPR010982">
    <property type="entry name" value="Lambda_DNA-bd_dom_sf"/>
</dbReference>
<dbReference type="Pfam" id="PF01381">
    <property type="entry name" value="HTH_3"/>
    <property type="match status" value="1"/>
</dbReference>
<dbReference type="CDD" id="cd00093">
    <property type="entry name" value="HTH_XRE"/>
    <property type="match status" value="1"/>
</dbReference>
<proteinExistence type="predicted"/>
<evidence type="ECO:0000259" key="1">
    <source>
        <dbReference type="PROSITE" id="PS50943"/>
    </source>
</evidence>
<evidence type="ECO:0000313" key="4">
    <source>
        <dbReference type="Proteomes" id="UP000437931"/>
    </source>
</evidence>
<protein>
    <submittedName>
        <fullName evidence="2">Helix-turn-helix domain-containing protein</fullName>
    </submittedName>
</protein>
<evidence type="ECO:0000313" key="2">
    <source>
        <dbReference type="EMBL" id="MRH01893.1"/>
    </source>
</evidence>
<organism evidence="2 5">
    <name type="scientific">Xanthomonas sontii</name>
    <dbReference type="NCBI Taxonomy" id="2650745"/>
    <lineage>
        <taxon>Bacteria</taxon>
        <taxon>Pseudomonadati</taxon>
        <taxon>Pseudomonadota</taxon>
        <taxon>Gammaproteobacteria</taxon>
        <taxon>Lysobacterales</taxon>
        <taxon>Lysobacteraceae</taxon>
        <taxon>Xanthomonas</taxon>
    </lineage>
</organism>
<dbReference type="Gene3D" id="1.10.260.40">
    <property type="entry name" value="lambda repressor-like DNA-binding domains"/>
    <property type="match status" value="1"/>
</dbReference>
<evidence type="ECO:0000313" key="3">
    <source>
        <dbReference type="EMBL" id="MRH76225.1"/>
    </source>
</evidence>
<keyword evidence="4" id="KW-1185">Reference proteome</keyword>
<reference evidence="4 5" key="1">
    <citation type="submission" date="2019-11" db="EMBL/GenBank/DDBJ databases">
        <title>First report of rice panicle blight caused by Xanthomonas sp. in Iran.</title>
        <authorList>
            <person name="Mirghasempour S.A."/>
            <person name="Huang S."/>
            <person name="Brady C.L."/>
            <person name="Studholme D.J."/>
        </authorList>
    </citation>
    <scope>NUCLEOTIDE SEQUENCE [LARGE SCALE GENOMIC DNA]</scope>
    <source>
        <strain evidence="2 5">ASD011</strain>
        <strain evidence="4">SAM114</strain>
    </source>
</reference>
<dbReference type="PROSITE" id="PS50943">
    <property type="entry name" value="HTH_CROC1"/>
    <property type="match status" value="1"/>
</dbReference>
<dbReference type="EMBL" id="WJPM01000016">
    <property type="protein sequence ID" value="MRH76225.1"/>
    <property type="molecule type" value="Genomic_DNA"/>
</dbReference>
<dbReference type="SMART" id="SM00530">
    <property type="entry name" value="HTH_XRE"/>
    <property type="match status" value="1"/>
</dbReference>
<name>A0A6N7QBX7_9XANT</name>
<sequence>MDSAANQAQWPARLYLASPAEVRVNSKLYERVREARKLTGLTQEALALDLGVTRSAVAQWEMAEGTAPALEHLIALARRSGLHFEYLATGRGERVFGEPMAVDAAAIGELPNHYQFTDQQLRLLERFDSLSPRQRAGLLDLLDTRKSR</sequence>
<dbReference type="Proteomes" id="UP000437931">
    <property type="component" value="Unassembled WGS sequence"/>
</dbReference>
<gene>
    <name evidence="2" type="ORF">GIY21_16475</name>
    <name evidence="3" type="ORF">GIY22_16490</name>
</gene>
<comment type="caution">
    <text evidence="2">The sequence shown here is derived from an EMBL/GenBank/DDBJ whole genome shotgun (WGS) entry which is preliminary data.</text>
</comment>
<feature type="domain" description="HTH cro/C1-type" evidence="1">
    <location>
        <begin position="32"/>
        <end position="87"/>
    </location>
</feature>
<dbReference type="SUPFAM" id="SSF47413">
    <property type="entry name" value="lambda repressor-like DNA-binding domains"/>
    <property type="match status" value="1"/>
</dbReference>
<dbReference type="Proteomes" id="UP000439314">
    <property type="component" value="Unassembled WGS sequence"/>
</dbReference>
<evidence type="ECO:0000313" key="5">
    <source>
        <dbReference type="Proteomes" id="UP000439314"/>
    </source>
</evidence>
<reference evidence="3" key="2">
    <citation type="journal article" date="2020" name="Plant Dis.">
        <title>A Grain Rot of Rice in Iran Caused by a Xanthomonas Strain Closely Related to X. sacchari.</title>
        <authorList>
            <person name="Mirghasempour S.A."/>
            <person name="Huang S."/>
            <person name="Studholme D.J."/>
            <person name="Brady C.L."/>
        </authorList>
    </citation>
    <scope>NUCLEOTIDE SEQUENCE</scope>
    <source>
        <strain evidence="3">SAM114</strain>
    </source>
</reference>
<dbReference type="AlphaFoldDB" id="A0A6N7QBX7"/>
<dbReference type="RefSeq" id="WP_153752431.1">
    <property type="nucleotide sequence ID" value="NZ_CP189890.1"/>
</dbReference>
<accession>A0A6N7QBX7</accession>
<dbReference type="GO" id="GO:0003677">
    <property type="term" value="F:DNA binding"/>
    <property type="evidence" value="ECO:0007669"/>
    <property type="project" value="InterPro"/>
</dbReference>